<organism evidence="3 4">
    <name type="scientific">Anaerofilum hominis</name>
    <dbReference type="NCBI Taxonomy" id="2763016"/>
    <lineage>
        <taxon>Bacteria</taxon>
        <taxon>Bacillati</taxon>
        <taxon>Bacillota</taxon>
        <taxon>Clostridia</taxon>
        <taxon>Eubacteriales</taxon>
        <taxon>Oscillospiraceae</taxon>
        <taxon>Anaerofilum</taxon>
    </lineage>
</organism>
<dbReference type="Gene3D" id="3.40.50.1820">
    <property type="entry name" value="alpha/beta hydrolase"/>
    <property type="match status" value="1"/>
</dbReference>
<dbReference type="AlphaFoldDB" id="A0A923L1A3"/>
<proteinExistence type="predicted"/>
<accession>A0A923L1A3</accession>
<feature type="domain" description="BD-FAE-like" evidence="2">
    <location>
        <begin position="39"/>
        <end position="217"/>
    </location>
</feature>
<evidence type="ECO:0000256" key="1">
    <source>
        <dbReference type="ARBA" id="ARBA00022801"/>
    </source>
</evidence>
<dbReference type="GO" id="GO:0016787">
    <property type="term" value="F:hydrolase activity"/>
    <property type="evidence" value="ECO:0007669"/>
    <property type="project" value="UniProtKB-KW"/>
</dbReference>
<sequence>MLHQKIYLTDEKDAYLITYLHDRYEQDWEDVGEWLPPKRPALILLPGGGYSYCSDREGEPVAYPFLCAGYNVFVLIYRTGDKSVWPAPLEDVAKAVWTVRQHADEWNIDPCKIAVGGFSAGGNLTSILGTQWHRGVEERLGIPRGGSRPDAMLLAYAPVEMEQRPSSNTQLGTLLKDRPEELSSVRYVDNQTPPAFIWHTVNDEKVPVKNALLFAAKCLEFQIPFELHIFEHGPHGLSLNSDLTAYHLEHPVNVSSWVPCCIDWLNKLFAF</sequence>
<evidence type="ECO:0000313" key="4">
    <source>
        <dbReference type="Proteomes" id="UP000659630"/>
    </source>
</evidence>
<keyword evidence="4" id="KW-1185">Reference proteome</keyword>
<keyword evidence="1 3" id="KW-0378">Hydrolase</keyword>
<dbReference type="InterPro" id="IPR049492">
    <property type="entry name" value="BD-FAE-like_dom"/>
</dbReference>
<dbReference type="SUPFAM" id="SSF53474">
    <property type="entry name" value="alpha/beta-Hydrolases"/>
    <property type="match status" value="1"/>
</dbReference>
<protein>
    <submittedName>
        <fullName evidence="3">Alpha/beta hydrolase</fullName>
    </submittedName>
</protein>
<dbReference type="PANTHER" id="PTHR48081:SF6">
    <property type="entry name" value="PEPTIDASE S9 PROLYL OLIGOPEPTIDASE CATALYTIC DOMAIN-CONTAINING PROTEIN"/>
    <property type="match status" value="1"/>
</dbReference>
<dbReference type="PANTHER" id="PTHR48081">
    <property type="entry name" value="AB HYDROLASE SUPERFAMILY PROTEIN C4A8.06C"/>
    <property type="match status" value="1"/>
</dbReference>
<comment type="caution">
    <text evidence="3">The sequence shown here is derived from an EMBL/GenBank/DDBJ whole genome shotgun (WGS) entry which is preliminary data.</text>
</comment>
<dbReference type="EMBL" id="JACONZ010000002">
    <property type="protein sequence ID" value="MBC5580928.1"/>
    <property type="molecule type" value="Genomic_DNA"/>
</dbReference>
<gene>
    <name evidence="3" type="ORF">H8S23_05375</name>
</gene>
<reference evidence="3" key="1">
    <citation type="submission" date="2020-08" db="EMBL/GenBank/DDBJ databases">
        <title>Genome public.</title>
        <authorList>
            <person name="Liu C."/>
            <person name="Sun Q."/>
        </authorList>
    </citation>
    <scope>NUCLEOTIDE SEQUENCE</scope>
    <source>
        <strain evidence="3">BX8</strain>
    </source>
</reference>
<dbReference type="Pfam" id="PF20434">
    <property type="entry name" value="BD-FAE"/>
    <property type="match status" value="1"/>
</dbReference>
<evidence type="ECO:0000259" key="2">
    <source>
        <dbReference type="Pfam" id="PF20434"/>
    </source>
</evidence>
<name>A0A923L1A3_9FIRM</name>
<evidence type="ECO:0000313" key="3">
    <source>
        <dbReference type="EMBL" id="MBC5580928.1"/>
    </source>
</evidence>
<dbReference type="InterPro" id="IPR029058">
    <property type="entry name" value="AB_hydrolase_fold"/>
</dbReference>
<dbReference type="Proteomes" id="UP000659630">
    <property type="component" value="Unassembled WGS sequence"/>
</dbReference>
<dbReference type="RefSeq" id="WP_186887304.1">
    <property type="nucleotide sequence ID" value="NZ_JACONZ010000002.1"/>
</dbReference>
<dbReference type="InterPro" id="IPR050300">
    <property type="entry name" value="GDXG_lipolytic_enzyme"/>
</dbReference>